<organism evidence="2 3">
    <name type="scientific">Halomarina halobia</name>
    <dbReference type="NCBI Taxonomy" id="3033386"/>
    <lineage>
        <taxon>Archaea</taxon>
        <taxon>Methanobacteriati</taxon>
        <taxon>Methanobacteriota</taxon>
        <taxon>Stenosarchaea group</taxon>
        <taxon>Halobacteria</taxon>
        <taxon>Halobacteriales</taxon>
        <taxon>Natronomonadaceae</taxon>
        <taxon>Halomarina</taxon>
    </lineage>
</organism>
<dbReference type="SUPFAM" id="SSF56801">
    <property type="entry name" value="Acetyl-CoA synthetase-like"/>
    <property type="match status" value="1"/>
</dbReference>
<feature type="domain" description="AMP-dependent synthetase/ligase" evidence="1">
    <location>
        <begin position="117"/>
        <end position="278"/>
    </location>
</feature>
<dbReference type="Pfam" id="PF00501">
    <property type="entry name" value="AMP-binding"/>
    <property type="match status" value="1"/>
</dbReference>
<gene>
    <name evidence="2" type="ORF">ACFQPE_17840</name>
</gene>
<sequence length="412" mass="45057">MTRATLDETDDVIATLRDAARRLYRRGPYREAFEEAGLEPDDIDSIDAFRRLPTMDAGDLVADIEANPPFGSLVDAGDVLRCNFTPSPYMDHRMPVPATRDDVERDDERLAEAYRAVGVTEDDVVLNTAGMMPYPFGWAIAGATETIGATHIPMGPGDAEEQVDVIERYGVTVVSGFPSFALELANTAEGVLDGVEVVIGGGEPFTAIEGYREQVREAYGGDVTVVDNYGLSEVGFVGFESREEAGMHVFTDLLFPEVIDPETGELVERGEKGELVVTTVSDDSTPVLRFRTGDLTVLDRRESEYGDYVLPQGVFGRVDTMKKVKGVKLYPDELTMYVAGVDALDYENVELRLTRPEGTTDHVALTVAGDPDGVDREAFASEVRRILNISVDELTIDSDFETDADGVVVDDR</sequence>
<evidence type="ECO:0000259" key="1">
    <source>
        <dbReference type="Pfam" id="PF00501"/>
    </source>
</evidence>
<dbReference type="EMBL" id="JBHTBF010000003">
    <property type="protein sequence ID" value="MFC7318639.1"/>
    <property type="molecule type" value="Genomic_DNA"/>
</dbReference>
<dbReference type="GO" id="GO:0016874">
    <property type="term" value="F:ligase activity"/>
    <property type="evidence" value="ECO:0007669"/>
    <property type="project" value="UniProtKB-KW"/>
</dbReference>
<reference evidence="2 3" key="1">
    <citation type="journal article" date="2019" name="Int. J. Syst. Evol. Microbiol.">
        <title>The Global Catalogue of Microorganisms (GCM) 10K type strain sequencing project: providing services to taxonomists for standard genome sequencing and annotation.</title>
        <authorList>
            <consortium name="The Broad Institute Genomics Platform"/>
            <consortium name="The Broad Institute Genome Sequencing Center for Infectious Disease"/>
            <person name="Wu L."/>
            <person name="Ma J."/>
        </authorList>
    </citation>
    <scope>NUCLEOTIDE SEQUENCE [LARGE SCALE GENOMIC DNA]</scope>
    <source>
        <strain evidence="2 3">PSR21</strain>
    </source>
</reference>
<proteinExistence type="predicted"/>
<name>A0ABD6AF73_9EURY</name>
<keyword evidence="2" id="KW-0436">Ligase</keyword>
<dbReference type="PANTHER" id="PTHR43845">
    <property type="entry name" value="BLR5969 PROTEIN"/>
    <property type="match status" value="1"/>
</dbReference>
<evidence type="ECO:0000313" key="3">
    <source>
        <dbReference type="Proteomes" id="UP001596547"/>
    </source>
</evidence>
<dbReference type="InterPro" id="IPR042099">
    <property type="entry name" value="ANL_N_sf"/>
</dbReference>
<dbReference type="Proteomes" id="UP001596547">
    <property type="component" value="Unassembled WGS sequence"/>
</dbReference>
<comment type="caution">
    <text evidence="2">The sequence shown here is derived from an EMBL/GenBank/DDBJ whole genome shotgun (WGS) entry which is preliminary data.</text>
</comment>
<dbReference type="AlphaFoldDB" id="A0ABD6AF73"/>
<evidence type="ECO:0000313" key="2">
    <source>
        <dbReference type="EMBL" id="MFC7318639.1"/>
    </source>
</evidence>
<dbReference type="PANTHER" id="PTHR43845:SF1">
    <property type="entry name" value="BLR5969 PROTEIN"/>
    <property type="match status" value="1"/>
</dbReference>
<dbReference type="InterPro" id="IPR000873">
    <property type="entry name" value="AMP-dep_synth/lig_dom"/>
</dbReference>
<dbReference type="Gene3D" id="3.40.50.12780">
    <property type="entry name" value="N-terminal domain of ligase-like"/>
    <property type="match status" value="1"/>
</dbReference>
<dbReference type="RefSeq" id="WP_276306522.1">
    <property type="nucleotide sequence ID" value="NZ_CP119993.1"/>
</dbReference>
<accession>A0ABD6AF73</accession>
<protein>
    <submittedName>
        <fullName evidence="2">Phenylacetate--CoA ligase family protein</fullName>
    </submittedName>
</protein>
<dbReference type="GeneID" id="79317172"/>
<keyword evidence="3" id="KW-1185">Reference proteome</keyword>